<dbReference type="InterPro" id="IPR000595">
    <property type="entry name" value="cNMP-bd_dom"/>
</dbReference>
<dbReference type="CDD" id="cd00038">
    <property type="entry name" value="CAP_ED"/>
    <property type="match status" value="1"/>
</dbReference>
<reference evidence="2" key="1">
    <citation type="submission" date="2023-06" db="EMBL/GenBank/DDBJ databases">
        <authorList>
            <person name="Kurt Z."/>
        </authorList>
    </citation>
    <scope>NUCLEOTIDE SEQUENCE</scope>
</reference>
<dbReference type="AlphaFoldDB" id="A0AA86U1D5"/>
<dbReference type="GO" id="GO:0005829">
    <property type="term" value="C:cytosol"/>
    <property type="evidence" value="ECO:0007669"/>
    <property type="project" value="TreeGrafter"/>
</dbReference>
<dbReference type="InterPro" id="IPR018490">
    <property type="entry name" value="cNMP-bd_dom_sf"/>
</dbReference>
<dbReference type="SMART" id="SM00100">
    <property type="entry name" value="cNMP"/>
    <property type="match status" value="1"/>
</dbReference>
<gene>
    <name evidence="2" type="ORF">HINF_LOCUS15183</name>
    <name evidence="3" type="ORF">HINF_LOCUS2096</name>
</gene>
<sequence>MLPQYILENPEIGEILQQNLFNMVLQKPKDFTDSFRASLEQAQPLVIEKYKPLGNDLIDVAIQQNQFVRGLDLKLTDFEEVEFQDGTEIVVQDDKPDYIYVLASGICDVIKNGSKVNAIEPGELFGELAFMFRKMRQATVIANGAVQCYRIHGRVFKFQGDMKGEK</sequence>
<evidence type="ECO:0000313" key="2">
    <source>
        <dbReference type="EMBL" id="CAI9927538.1"/>
    </source>
</evidence>
<evidence type="ECO:0000313" key="4">
    <source>
        <dbReference type="Proteomes" id="UP001642409"/>
    </source>
</evidence>
<dbReference type="Proteomes" id="UP001642409">
    <property type="component" value="Unassembled WGS sequence"/>
</dbReference>
<dbReference type="SUPFAM" id="SSF51206">
    <property type="entry name" value="cAMP-binding domain-like"/>
    <property type="match status" value="1"/>
</dbReference>
<protein>
    <submittedName>
        <fullName evidence="2">cAMP-dependent protein kinase regulatory chain</fullName>
    </submittedName>
    <submittedName>
        <fullName evidence="3">cAMP-dependent_protein kinase regulatory chain</fullName>
    </submittedName>
</protein>
<dbReference type="GO" id="GO:0005952">
    <property type="term" value="C:cAMP-dependent protein kinase complex"/>
    <property type="evidence" value="ECO:0007669"/>
    <property type="project" value="InterPro"/>
</dbReference>
<comment type="caution">
    <text evidence="2">The sequence shown here is derived from an EMBL/GenBank/DDBJ whole genome shotgun (WGS) entry which is preliminary data.</text>
</comment>
<dbReference type="Pfam" id="PF00027">
    <property type="entry name" value="cNMP_binding"/>
    <property type="match status" value="1"/>
</dbReference>
<organism evidence="2">
    <name type="scientific">Hexamita inflata</name>
    <dbReference type="NCBI Taxonomy" id="28002"/>
    <lineage>
        <taxon>Eukaryota</taxon>
        <taxon>Metamonada</taxon>
        <taxon>Diplomonadida</taxon>
        <taxon>Hexamitidae</taxon>
        <taxon>Hexamitinae</taxon>
        <taxon>Hexamita</taxon>
    </lineage>
</organism>
<evidence type="ECO:0000259" key="1">
    <source>
        <dbReference type="PROSITE" id="PS50042"/>
    </source>
</evidence>
<proteinExistence type="predicted"/>
<dbReference type="Gene3D" id="2.60.120.10">
    <property type="entry name" value="Jelly Rolls"/>
    <property type="match status" value="1"/>
</dbReference>
<accession>A0AA86U1D5</accession>
<dbReference type="InterPro" id="IPR014710">
    <property type="entry name" value="RmlC-like_jellyroll"/>
</dbReference>
<dbReference type="PROSITE" id="PS50042">
    <property type="entry name" value="CNMP_BINDING_3"/>
    <property type="match status" value="1"/>
</dbReference>
<name>A0AA86U1D5_9EUKA</name>
<dbReference type="InterPro" id="IPR050503">
    <property type="entry name" value="cAMP-dep_PK_reg_su-like"/>
</dbReference>
<dbReference type="PANTHER" id="PTHR11635">
    <property type="entry name" value="CAMP-DEPENDENT PROTEIN KINASE REGULATORY CHAIN"/>
    <property type="match status" value="1"/>
</dbReference>
<dbReference type="PRINTS" id="PR00103">
    <property type="entry name" value="CAMPKINASE"/>
</dbReference>
<reference evidence="3 4" key="2">
    <citation type="submission" date="2024-07" db="EMBL/GenBank/DDBJ databases">
        <authorList>
            <person name="Akdeniz Z."/>
        </authorList>
    </citation>
    <scope>NUCLEOTIDE SEQUENCE [LARGE SCALE GENOMIC DNA]</scope>
</reference>
<dbReference type="GO" id="GO:0004862">
    <property type="term" value="F:cAMP-dependent protein kinase inhibitor activity"/>
    <property type="evidence" value="ECO:0007669"/>
    <property type="project" value="TreeGrafter"/>
</dbReference>
<keyword evidence="4" id="KW-1185">Reference proteome</keyword>
<dbReference type="EMBL" id="CATOUU010000380">
    <property type="protein sequence ID" value="CAI9927538.1"/>
    <property type="molecule type" value="Genomic_DNA"/>
</dbReference>
<dbReference type="EMBL" id="CAXDID020000003">
    <property type="protein sequence ID" value="CAL5972820.1"/>
    <property type="molecule type" value="Genomic_DNA"/>
</dbReference>
<feature type="domain" description="Cyclic nucleotide-binding" evidence="1">
    <location>
        <begin position="78"/>
        <end position="157"/>
    </location>
</feature>
<evidence type="ECO:0000313" key="3">
    <source>
        <dbReference type="EMBL" id="CAL5972820.1"/>
    </source>
</evidence>
<dbReference type="PANTHER" id="PTHR11635:SF152">
    <property type="entry name" value="CAMP-DEPENDENT PROTEIN KINASE TYPE I REGULATORY SUBUNIT-RELATED"/>
    <property type="match status" value="1"/>
</dbReference>
<dbReference type="GO" id="GO:0030552">
    <property type="term" value="F:cAMP binding"/>
    <property type="evidence" value="ECO:0007669"/>
    <property type="project" value="TreeGrafter"/>
</dbReference>
<dbReference type="GO" id="GO:0034236">
    <property type="term" value="F:protein kinase A catalytic subunit binding"/>
    <property type="evidence" value="ECO:0007669"/>
    <property type="project" value="TreeGrafter"/>
</dbReference>